<dbReference type="GO" id="GO:0008299">
    <property type="term" value="P:isoprenoid biosynthetic process"/>
    <property type="evidence" value="ECO:0007669"/>
    <property type="project" value="InterPro"/>
</dbReference>
<dbReference type="AlphaFoldDB" id="A0A4R6TU54"/>
<dbReference type="Gene3D" id="1.10.600.10">
    <property type="entry name" value="Farnesyl Diphosphate Synthase"/>
    <property type="match status" value="1"/>
</dbReference>
<keyword evidence="5" id="KW-0460">Magnesium</keyword>
<evidence type="ECO:0000256" key="4">
    <source>
        <dbReference type="ARBA" id="ARBA00022723"/>
    </source>
</evidence>
<keyword evidence="8" id="KW-1185">Reference proteome</keyword>
<gene>
    <name evidence="7" type="ORF">EV213_12033</name>
</gene>
<evidence type="ECO:0000313" key="8">
    <source>
        <dbReference type="Proteomes" id="UP000295632"/>
    </source>
</evidence>
<dbReference type="Proteomes" id="UP000295632">
    <property type="component" value="Unassembled WGS sequence"/>
</dbReference>
<dbReference type="SFLD" id="SFLDS00005">
    <property type="entry name" value="Isoprenoid_Synthase_Type_I"/>
    <property type="match status" value="1"/>
</dbReference>
<evidence type="ECO:0000256" key="1">
    <source>
        <dbReference type="ARBA" id="ARBA00001946"/>
    </source>
</evidence>
<dbReference type="InterPro" id="IPR033965">
    <property type="entry name" value="ComQ"/>
</dbReference>
<sequence length="301" mass="34208">MSEKLMREAVNRFFSQFSLRQAANDAILYKLQEESPFGRLTTLHYQMFGGQSDEICRAAVAVEFMILALDIFDDLEDMDNDEPPWCNIEESLAMNLATGFLVCSVQLLEECDFPEERKARARSFFQKLVLEAVNGQHADLLNNAEDESAYVEMVRQKSGSLAALACVVGTALATEEHHERAKQFGTHLGVAAQMTNDMNDLLNWKNKNDAALRKRTLPFFYIQQGSPFVPDVLRQFYEEDIDMDMDMDSFVEAMKSSGALTYAKAVLHLEQSRAIEVYRPLHLSEEAMESLSKYVYYRGAS</sequence>
<dbReference type="SFLD" id="SFLDG01211">
    <property type="entry name" value="Competence_Regulatory_Protein"/>
    <property type="match status" value="1"/>
</dbReference>
<dbReference type="InterPro" id="IPR008949">
    <property type="entry name" value="Isoprenoid_synthase_dom_sf"/>
</dbReference>
<accession>A0A4R6TU54</accession>
<dbReference type="GO" id="GO:0046872">
    <property type="term" value="F:metal ion binding"/>
    <property type="evidence" value="ECO:0007669"/>
    <property type="project" value="UniProtKB-KW"/>
</dbReference>
<comment type="cofactor">
    <cofactor evidence="1">
        <name>Mg(2+)</name>
        <dbReference type="ChEBI" id="CHEBI:18420"/>
    </cofactor>
</comment>
<keyword evidence="4" id="KW-0479">Metal-binding</keyword>
<comment type="caution">
    <text evidence="7">The sequence shown here is derived from an EMBL/GenBank/DDBJ whole genome shotgun (WGS) entry which is preliminary data.</text>
</comment>
<dbReference type="EMBL" id="SNYJ01000020">
    <property type="protein sequence ID" value="TDQ36102.1"/>
    <property type="molecule type" value="Genomic_DNA"/>
</dbReference>
<dbReference type="RefSeq" id="WP_133581835.1">
    <property type="nucleotide sequence ID" value="NZ_SNYJ01000020.1"/>
</dbReference>
<keyword evidence="3 6" id="KW-0808">Transferase</keyword>
<evidence type="ECO:0000256" key="5">
    <source>
        <dbReference type="ARBA" id="ARBA00022842"/>
    </source>
</evidence>
<dbReference type="PANTHER" id="PTHR12001:SF69">
    <property type="entry name" value="ALL TRANS-POLYPRENYL-DIPHOSPHATE SYNTHASE PDSS1"/>
    <property type="match status" value="1"/>
</dbReference>
<dbReference type="OrthoDB" id="1792811at2"/>
<dbReference type="GO" id="GO:0004659">
    <property type="term" value="F:prenyltransferase activity"/>
    <property type="evidence" value="ECO:0007669"/>
    <property type="project" value="InterPro"/>
</dbReference>
<dbReference type="CDD" id="cd00867">
    <property type="entry name" value="Trans_IPPS"/>
    <property type="match status" value="1"/>
</dbReference>
<organism evidence="7 8">
    <name type="scientific">Aureibacillus halotolerans</name>
    <dbReference type="NCBI Taxonomy" id="1508390"/>
    <lineage>
        <taxon>Bacteria</taxon>
        <taxon>Bacillati</taxon>
        <taxon>Bacillota</taxon>
        <taxon>Bacilli</taxon>
        <taxon>Bacillales</taxon>
        <taxon>Bacillaceae</taxon>
        <taxon>Aureibacillus</taxon>
    </lineage>
</organism>
<dbReference type="PANTHER" id="PTHR12001">
    <property type="entry name" value="GERANYLGERANYL PYROPHOSPHATE SYNTHASE"/>
    <property type="match status" value="1"/>
</dbReference>
<reference evidence="7 8" key="1">
    <citation type="submission" date="2019-03" db="EMBL/GenBank/DDBJ databases">
        <title>Genomic Encyclopedia of Type Strains, Phase IV (KMG-IV): sequencing the most valuable type-strain genomes for metagenomic binning, comparative biology and taxonomic classification.</title>
        <authorList>
            <person name="Goeker M."/>
        </authorList>
    </citation>
    <scope>NUCLEOTIDE SEQUENCE [LARGE SCALE GENOMIC DNA]</scope>
    <source>
        <strain evidence="7 8">DSM 28697</strain>
    </source>
</reference>
<evidence type="ECO:0000256" key="2">
    <source>
        <dbReference type="ARBA" id="ARBA00006706"/>
    </source>
</evidence>
<name>A0A4R6TU54_9BACI</name>
<evidence type="ECO:0000313" key="7">
    <source>
        <dbReference type="EMBL" id="TDQ36102.1"/>
    </source>
</evidence>
<dbReference type="InterPro" id="IPR000092">
    <property type="entry name" value="Polyprenyl_synt"/>
</dbReference>
<comment type="similarity">
    <text evidence="2 6">Belongs to the FPP/GGPP synthase family.</text>
</comment>
<dbReference type="Pfam" id="PF00348">
    <property type="entry name" value="polyprenyl_synt"/>
    <property type="match status" value="1"/>
</dbReference>
<evidence type="ECO:0000256" key="3">
    <source>
        <dbReference type="ARBA" id="ARBA00022679"/>
    </source>
</evidence>
<dbReference type="SUPFAM" id="SSF48576">
    <property type="entry name" value="Terpenoid synthases"/>
    <property type="match status" value="1"/>
</dbReference>
<proteinExistence type="inferred from homology"/>
<protein>
    <submittedName>
        <fullName evidence="7">Competence protein ComQ</fullName>
    </submittedName>
</protein>
<evidence type="ECO:0000256" key="6">
    <source>
        <dbReference type="RuleBase" id="RU004466"/>
    </source>
</evidence>